<evidence type="ECO:0000313" key="1">
    <source>
        <dbReference type="EMBL" id="WOO76958.1"/>
    </source>
</evidence>
<keyword evidence="2" id="KW-1185">Reference proteome</keyword>
<accession>A0AAF0Y5B0</accession>
<dbReference type="GeneID" id="87803824"/>
<protein>
    <recommendedName>
        <fullName evidence="3">Metaxin glutathione S-transferase domain-containing protein</fullName>
    </recommendedName>
</protein>
<sequence>MSSTSVFKAPQWISSLYAKYPLVVLPQEDALEWKRSASSPYTLWIHPPTVFNSPHYREWASASPASLRAQLLFLLRAVPIRVQPWSNEEAAPKGKLPTLHVIEENRLVAADDIRQWLDSTHPLQGKSAKLHGMPNQEAYDEALAIAQLVLVRLLPAILVSKSETSADIATLLPQPPALVAGLTTPLPASFTGDDRTIDGVILVESGIQALETLKELVKPEQWALQAKTPTPLDALIASHLYCIYGLSSVSPLRESLDDTPELGAYVDRVLDFAASALQQ</sequence>
<proteinExistence type="predicted"/>
<reference evidence="1" key="1">
    <citation type="submission" date="2023-10" db="EMBL/GenBank/DDBJ databases">
        <authorList>
            <person name="Noh H."/>
        </authorList>
    </citation>
    <scope>NUCLEOTIDE SEQUENCE</scope>
    <source>
        <strain evidence="1">DUCC4014</strain>
    </source>
</reference>
<dbReference type="EMBL" id="CP086714">
    <property type="protein sequence ID" value="WOO76958.1"/>
    <property type="molecule type" value="Genomic_DNA"/>
</dbReference>
<evidence type="ECO:0000313" key="2">
    <source>
        <dbReference type="Proteomes" id="UP000827549"/>
    </source>
</evidence>
<dbReference type="RefSeq" id="XP_062622990.1">
    <property type="nucleotide sequence ID" value="XM_062767006.1"/>
</dbReference>
<organism evidence="1 2">
    <name type="scientific">Vanrija pseudolonga</name>
    <dbReference type="NCBI Taxonomy" id="143232"/>
    <lineage>
        <taxon>Eukaryota</taxon>
        <taxon>Fungi</taxon>
        <taxon>Dikarya</taxon>
        <taxon>Basidiomycota</taxon>
        <taxon>Agaricomycotina</taxon>
        <taxon>Tremellomycetes</taxon>
        <taxon>Trichosporonales</taxon>
        <taxon>Trichosporonaceae</taxon>
        <taxon>Vanrija</taxon>
    </lineage>
</organism>
<name>A0AAF0Y5B0_9TREE</name>
<evidence type="ECO:0008006" key="3">
    <source>
        <dbReference type="Google" id="ProtNLM"/>
    </source>
</evidence>
<gene>
    <name evidence="1" type="ORF">LOC62_01G000566</name>
</gene>
<dbReference type="Proteomes" id="UP000827549">
    <property type="component" value="Chromosome 1"/>
</dbReference>
<dbReference type="AlphaFoldDB" id="A0AAF0Y5B0"/>